<accession>A0ABU3CAY5</accession>
<organism evidence="1 2">
    <name type="scientific">Autumnicola tepida</name>
    <dbReference type="NCBI Taxonomy" id="3075595"/>
    <lineage>
        <taxon>Bacteria</taxon>
        <taxon>Pseudomonadati</taxon>
        <taxon>Bacteroidota</taxon>
        <taxon>Flavobacteriia</taxon>
        <taxon>Flavobacteriales</taxon>
        <taxon>Flavobacteriaceae</taxon>
        <taxon>Autumnicola</taxon>
    </lineage>
</organism>
<name>A0ABU3CAY5_9FLAO</name>
<keyword evidence="2" id="KW-1185">Reference proteome</keyword>
<evidence type="ECO:0000313" key="2">
    <source>
        <dbReference type="Proteomes" id="UP001262889"/>
    </source>
</evidence>
<dbReference type="Proteomes" id="UP001262889">
    <property type="component" value="Unassembled WGS sequence"/>
</dbReference>
<comment type="caution">
    <text evidence="1">The sequence shown here is derived from an EMBL/GenBank/DDBJ whole genome shotgun (WGS) entry which is preliminary data.</text>
</comment>
<gene>
    <name evidence="1" type="ORF">RM553_11750</name>
</gene>
<dbReference type="RefSeq" id="WP_311535127.1">
    <property type="nucleotide sequence ID" value="NZ_JAVRHQ010000013.1"/>
</dbReference>
<dbReference type="EMBL" id="JAVRHQ010000013">
    <property type="protein sequence ID" value="MDT0643507.1"/>
    <property type="molecule type" value="Genomic_DNA"/>
</dbReference>
<sequence length="83" mass="9656">MEKTSEEVKELRRKKVKSGKIGWILERSYICGSLRDPREKTSEEVGVKEKKSEKWKNWVDNGERNLSAVFCVIRGRKTGESKV</sequence>
<reference evidence="1 2" key="1">
    <citation type="submission" date="2023-09" db="EMBL/GenBank/DDBJ databases">
        <authorList>
            <person name="Rey-Velasco X."/>
        </authorList>
    </citation>
    <scope>NUCLEOTIDE SEQUENCE [LARGE SCALE GENOMIC DNA]</scope>
    <source>
        <strain evidence="1 2">F363</strain>
    </source>
</reference>
<protein>
    <submittedName>
        <fullName evidence="1">Uncharacterized protein</fullName>
    </submittedName>
</protein>
<proteinExistence type="predicted"/>
<evidence type="ECO:0000313" key="1">
    <source>
        <dbReference type="EMBL" id="MDT0643507.1"/>
    </source>
</evidence>